<dbReference type="Proteomes" id="UP001206925">
    <property type="component" value="Unassembled WGS sequence"/>
</dbReference>
<gene>
    <name evidence="1" type="ORF">M8C21_030009</name>
</gene>
<organism evidence="1 2">
    <name type="scientific">Ambrosia artemisiifolia</name>
    <name type="common">Common ragweed</name>
    <dbReference type="NCBI Taxonomy" id="4212"/>
    <lineage>
        <taxon>Eukaryota</taxon>
        <taxon>Viridiplantae</taxon>
        <taxon>Streptophyta</taxon>
        <taxon>Embryophyta</taxon>
        <taxon>Tracheophyta</taxon>
        <taxon>Spermatophyta</taxon>
        <taxon>Magnoliopsida</taxon>
        <taxon>eudicotyledons</taxon>
        <taxon>Gunneridae</taxon>
        <taxon>Pentapetalae</taxon>
        <taxon>asterids</taxon>
        <taxon>campanulids</taxon>
        <taxon>Asterales</taxon>
        <taxon>Asteraceae</taxon>
        <taxon>Asteroideae</taxon>
        <taxon>Heliantheae alliance</taxon>
        <taxon>Heliantheae</taxon>
        <taxon>Ambrosia</taxon>
    </lineage>
</organism>
<reference evidence="1" key="1">
    <citation type="submission" date="2022-06" db="EMBL/GenBank/DDBJ databases">
        <title>Uncovering the hologenomic basis of an extraordinary plant invasion.</title>
        <authorList>
            <person name="Bieker V.C."/>
            <person name="Martin M.D."/>
            <person name="Gilbert T."/>
            <person name="Hodgins K."/>
            <person name="Battlay P."/>
            <person name="Petersen B."/>
            <person name="Wilson J."/>
        </authorList>
    </citation>
    <scope>NUCLEOTIDE SEQUENCE</scope>
    <source>
        <strain evidence="1">AA19_3_7</strain>
        <tissue evidence="1">Leaf</tissue>
    </source>
</reference>
<comment type="caution">
    <text evidence="1">The sequence shown here is derived from an EMBL/GenBank/DDBJ whole genome shotgun (WGS) entry which is preliminary data.</text>
</comment>
<evidence type="ECO:0000313" key="2">
    <source>
        <dbReference type="Proteomes" id="UP001206925"/>
    </source>
</evidence>
<sequence length="35" mass="3778">MFTAVSLFDCALVLLMQGVVFAYSVTSANLFSFAL</sequence>
<keyword evidence="2" id="KW-1185">Reference proteome</keyword>
<accession>A0AAD5GLN0</accession>
<proteinExistence type="predicted"/>
<dbReference type="AlphaFoldDB" id="A0AAD5GLN0"/>
<dbReference type="EMBL" id="JAMZMK010006729">
    <property type="protein sequence ID" value="KAI7747567.1"/>
    <property type="molecule type" value="Genomic_DNA"/>
</dbReference>
<evidence type="ECO:0000313" key="1">
    <source>
        <dbReference type="EMBL" id="KAI7747567.1"/>
    </source>
</evidence>
<protein>
    <submittedName>
        <fullName evidence="1">Uncharacterized protein</fullName>
    </submittedName>
</protein>
<name>A0AAD5GLN0_AMBAR</name>